<dbReference type="InterPro" id="IPR055170">
    <property type="entry name" value="GFO_IDH_MocA-like_dom"/>
</dbReference>
<dbReference type="Gene3D" id="3.40.50.720">
    <property type="entry name" value="NAD(P)-binding Rossmann-like Domain"/>
    <property type="match status" value="1"/>
</dbReference>
<keyword evidence="3" id="KW-1185">Reference proteome</keyword>
<comment type="caution">
    <text evidence="2">The sequence shown here is derived from an EMBL/GenBank/DDBJ whole genome shotgun (WGS) entry which is preliminary data.</text>
</comment>
<dbReference type="InterPro" id="IPR020843">
    <property type="entry name" value="ER"/>
</dbReference>
<dbReference type="GO" id="GO:0033712">
    <property type="term" value="F:1,5-anhydro-D-fructose reductase (1,5-anhydro-D-mannitol-forming) activity"/>
    <property type="evidence" value="ECO:0007669"/>
    <property type="project" value="UniProtKB-EC"/>
</dbReference>
<accession>A0A5C5Z1F6</accession>
<gene>
    <name evidence="2" type="primary">afr_2</name>
    <name evidence="2" type="ORF">CA13_25970</name>
</gene>
<evidence type="ECO:0000313" key="2">
    <source>
        <dbReference type="EMBL" id="TWT81149.1"/>
    </source>
</evidence>
<protein>
    <submittedName>
        <fullName evidence="2">1,5-anhydro-D-fructose reductase</fullName>
        <ecNumber evidence="2">1.1.1.292</ecNumber>
    </submittedName>
</protein>
<dbReference type="InterPro" id="IPR000683">
    <property type="entry name" value="Gfo/Idh/MocA-like_OxRdtase_N"/>
</dbReference>
<dbReference type="Pfam" id="PF22725">
    <property type="entry name" value="GFO_IDH_MocA_C3"/>
    <property type="match status" value="1"/>
</dbReference>
<dbReference type="SUPFAM" id="SSF51735">
    <property type="entry name" value="NAD(P)-binding Rossmann-fold domains"/>
    <property type="match status" value="2"/>
</dbReference>
<dbReference type="AlphaFoldDB" id="A0A5C5Z1F6"/>
<dbReference type="InterPro" id="IPR011032">
    <property type="entry name" value="GroES-like_sf"/>
</dbReference>
<dbReference type="EMBL" id="SJPJ01000001">
    <property type="protein sequence ID" value="TWT81149.1"/>
    <property type="molecule type" value="Genomic_DNA"/>
</dbReference>
<dbReference type="SMART" id="SM00829">
    <property type="entry name" value="PKS_ER"/>
    <property type="match status" value="1"/>
</dbReference>
<dbReference type="Gene3D" id="3.30.360.10">
    <property type="entry name" value="Dihydrodipicolinate Reductase, domain 2"/>
    <property type="match status" value="1"/>
</dbReference>
<feature type="domain" description="Enoyl reductase (ER)" evidence="1">
    <location>
        <begin position="38"/>
        <end position="354"/>
    </location>
</feature>
<name>A0A5C5Z1F6_9BACT</name>
<dbReference type="InterPro" id="IPR013149">
    <property type="entry name" value="ADH-like_C"/>
</dbReference>
<dbReference type="Proteomes" id="UP000315010">
    <property type="component" value="Unassembled WGS sequence"/>
</dbReference>
<dbReference type="GO" id="GO:0000166">
    <property type="term" value="F:nucleotide binding"/>
    <property type="evidence" value="ECO:0007669"/>
    <property type="project" value="InterPro"/>
</dbReference>
<dbReference type="SUPFAM" id="SSF50129">
    <property type="entry name" value="GroES-like"/>
    <property type="match status" value="1"/>
</dbReference>
<dbReference type="SUPFAM" id="SSF55347">
    <property type="entry name" value="Glyceraldehyde-3-phosphate dehydrogenase-like, C-terminal domain"/>
    <property type="match status" value="1"/>
</dbReference>
<keyword evidence="2" id="KW-0560">Oxidoreductase</keyword>
<proteinExistence type="predicted"/>
<sequence>MQKNVLRAAAVHAEEVPAPRCNSSSVLVANCHSIISPGTESTAVGSSKRDMVVKAIGDKEIRDSVVDMLVQDGVQKTSERVQYEMTKWTPLGYSGAGIAIEVGSDISGIRQGDLVAYAGQGHAEIIHASKRLCVPVPPGVTSREACLVAIGSIALQAVRRSQVSVGDTVALIGLGLVGQLVAQLLQNAGVRVFATDLLQSRVDIAKQCGVEDARIGSESATRAILDATRGMGVDGVVICAATSNPLLQLACKMARERGRITIVGGGPIEVPRHDFYMKELDLVISRSYGPGRYDTSYEESGIDYPYAYVRWTEQRNMEEFLRLIQTGKVKAAPLITHEFELEEANAGYALLMERPNDCLGIALKYDGHQPVESPPYIGLTPATDTVSGSRLRVAAIGCGAFARQFHLPNIKASNQYSLEALVASTAQSAKEFGNLYGASKCSTDASSVWQDERVDAAMIFTRDLTHATFAEAALVSGKHVFCEKPLAVNRDECLRLLATPSNLVCMTGFNRRFAPMMQTVKSLLEDKQGPKQITYRVNAGSLPATSWVLDPGQSAGRIVGEACHFVDLFRWLVGCDPTRVSAITTGTAEAVHAIQDVTATFEFPDGSTAVLVYSSLGTSKFGKERLEVFAGGTAIAIDDFRSLTVRGGSDKDVKHRRIDKGHGQELKHFADVVQGKSKPSIQLRDGIQATMCCLAILESIRTRTPIDVEFLVT</sequence>
<dbReference type="InterPro" id="IPR051450">
    <property type="entry name" value="Gfo/Idh/MocA_Oxidoreductases"/>
</dbReference>
<dbReference type="Pfam" id="PF00107">
    <property type="entry name" value="ADH_zinc_N"/>
    <property type="match status" value="1"/>
</dbReference>
<dbReference type="CDD" id="cd08255">
    <property type="entry name" value="2-desacetyl-2-hydroxyethyl_bacteriochlorophyllide_like"/>
    <property type="match status" value="1"/>
</dbReference>
<dbReference type="PANTHER" id="PTHR43377:SF1">
    <property type="entry name" value="BILIVERDIN REDUCTASE A"/>
    <property type="match status" value="1"/>
</dbReference>
<organism evidence="2 3">
    <name type="scientific">Novipirellula herctigrandis</name>
    <dbReference type="NCBI Taxonomy" id="2527986"/>
    <lineage>
        <taxon>Bacteria</taxon>
        <taxon>Pseudomonadati</taxon>
        <taxon>Planctomycetota</taxon>
        <taxon>Planctomycetia</taxon>
        <taxon>Pirellulales</taxon>
        <taxon>Pirellulaceae</taxon>
        <taxon>Novipirellula</taxon>
    </lineage>
</organism>
<dbReference type="EC" id="1.1.1.292" evidence="2"/>
<reference evidence="2 3" key="1">
    <citation type="submission" date="2019-02" db="EMBL/GenBank/DDBJ databases">
        <title>Deep-cultivation of Planctomycetes and their phenomic and genomic characterization uncovers novel biology.</title>
        <authorList>
            <person name="Wiegand S."/>
            <person name="Jogler M."/>
            <person name="Boedeker C."/>
            <person name="Pinto D."/>
            <person name="Vollmers J."/>
            <person name="Rivas-Marin E."/>
            <person name="Kohn T."/>
            <person name="Peeters S.H."/>
            <person name="Heuer A."/>
            <person name="Rast P."/>
            <person name="Oberbeckmann S."/>
            <person name="Bunk B."/>
            <person name="Jeske O."/>
            <person name="Meyerdierks A."/>
            <person name="Storesund J.E."/>
            <person name="Kallscheuer N."/>
            <person name="Luecker S."/>
            <person name="Lage O.M."/>
            <person name="Pohl T."/>
            <person name="Merkel B.J."/>
            <person name="Hornburger P."/>
            <person name="Mueller R.-W."/>
            <person name="Bruemmer F."/>
            <person name="Labrenz M."/>
            <person name="Spormann A.M."/>
            <person name="Op Den Camp H."/>
            <person name="Overmann J."/>
            <person name="Amann R."/>
            <person name="Jetten M.S.M."/>
            <person name="Mascher T."/>
            <person name="Medema M.H."/>
            <person name="Devos D.P."/>
            <person name="Kaster A.-K."/>
            <person name="Ovreas L."/>
            <person name="Rohde M."/>
            <person name="Galperin M.Y."/>
            <person name="Jogler C."/>
        </authorList>
    </citation>
    <scope>NUCLEOTIDE SEQUENCE [LARGE SCALE GENOMIC DNA]</scope>
    <source>
        <strain evidence="2 3">CA13</strain>
    </source>
</reference>
<dbReference type="Gene3D" id="3.90.180.10">
    <property type="entry name" value="Medium-chain alcohol dehydrogenases, catalytic domain"/>
    <property type="match status" value="1"/>
</dbReference>
<evidence type="ECO:0000259" key="1">
    <source>
        <dbReference type="SMART" id="SM00829"/>
    </source>
</evidence>
<dbReference type="PANTHER" id="PTHR43377">
    <property type="entry name" value="BILIVERDIN REDUCTASE A"/>
    <property type="match status" value="1"/>
</dbReference>
<dbReference type="Pfam" id="PF01408">
    <property type="entry name" value="GFO_IDH_MocA"/>
    <property type="match status" value="1"/>
</dbReference>
<dbReference type="InterPro" id="IPR036291">
    <property type="entry name" value="NAD(P)-bd_dom_sf"/>
</dbReference>
<evidence type="ECO:0000313" key="3">
    <source>
        <dbReference type="Proteomes" id="UP000315010"/>
    </source>
</evidence>